<feature type="transmembrane region" description="Helical" evidence="1">
    <location>
        <begin position="78"/>
        <end position="100"/>
    </location>
</feature>
<keyword evidence="1" id="KW-1133">Transmembrane helix</keyword>
<dbReference type="PANTHER" id="PTHR34300:SF2">
    <property type="entry name" value="QUEUOSINE PRECURSOR TRANSPORTER-RELATED"/>
    <property type="match status" value="1"/>
</dbReference>
<reference evidence="2 3" key="1">
    <citation type="submission" date="2018-07" db="EMBL/GenBank/DDBJ databases">
        <title>Erythrobacter nanhaiensis sp. nov., a novel member of the genus Erythrobacter isolated from the South China Sea.</title>
        <authorList>
            <person name="Chen X."/>
            <person name="Liu J."/>
        </authorList>
    </citation>
    <scope>NUCLEOTIDE SEQUENCE [LARGE SCALE GENOMIC DNA]</scope>
    <source>
        <strain evidence="2 3">S-5</strain>
    </source>
</reference>
<evidence type="ECO:0000313" key="3">
    <source>
        <dbReference type="Proteomes" id="UP000254101"/>
    </source>
</evidence>
<feature type="transmembrane region" description="Helical" evidence="1">
    <location>
        <begin position="47"/>
        <end position="66"/>
    </location>
</feature>
<keyword evidence="3" id="KW-1185">Reference proteome</keyword>
<keyword evidence="1" id="KW-0472">Membrane</keyword>
<evidence type="ECO:0000313" key="2">
    <source>
        <dbReference type="EMBL" id="RDS77083.1"/>
    </source>
</evidence>
<dbReference type="EMBL" id="QRBB01000001">
    <property type="protein sequence ID" value="RDS77083.1"/>
    <property type="molecule type" value="Genomic_DNA"/>
</dbReference>
<feature type="transmembrane region" description="Helical" evidence="1">
    <location>
        <begin position="120"/>
        <end position="141"/>
    </location>
</feature>
<name>A0A395LJD2_9SPHN</name>
<keyword evidence="1" id="KW-0812">Transmembrane</keyword>
<dbReference type="Pfam" id="PF02592">
    <property type="entry name" value="Vut_1"/>
    <property type="match status" value="1"/>
</dbReference>
<evidence type="ECO:0000256" key="1">
    <source>
        <dbReference type="HAMAP-Rule" id="MF_02088"/>
    </source>
</evidence>
<dbReference type="NCBIfam" id="TIGR00697">
    <property type="entry name" value="queuosine precursor transporter"/>
    <property type="match status" value="1"/>
</dbReference>
<comment type="caution">
    <text evidence="2">The sequence shown here is derived from an EMBL/GenBank/DDBJ whole genome shotgun (WGS) entry which is preliminary data.</text>
</comment>
<comment type="subcellular location">
    <subcellularLocation>
        <location evidence="1">Cell inner membrane</location>
        <topology evidence="1">Multi-pass membrane protein</topology>
    </subcellularLocation>
</comment>
<gene>
    <name evidence="2" type="ORF">DL238_05285</name>
</gene>
<keyword evidence="1" id="KW-0813">Transport</keyword>
<organism evidence="2 3">
    <name type="scientific">Alteriqipengyuania lutimaris</name>
    <dbReference type="NCBI Taxonomy" id="1538146"/>
    <lineage>
        <taxon>Bacteria</taxon>
        <taxon>Pseudomonadati</taxon>
        <taxon>Pseudomonadota</taxon>
        <taxon>Alphaproteobacteria</taxon>
        <taxon>Sphingomonadales</taxon>
        <taxon>Erythrobacteraceae</taxon>
        <taxon>Alteriqipengyuania</taxon>
    </lineage>
</organism>
<dbReference type="InterPro" id="IPR003744">
    <property type="entry name" value="YhhQ"/>
</dbReference>
<keyword evidence="1" id="KW-0997">Cell inner membrane</keyword>
<protein>
    <recommendedName>
        <fullName evidence="1">Probable queuosine precursor transporter</fullName>
        <shortName evidence="1">Q precursor transporter</shortName>
    </recommendedName>
</protein>
<comment type="similarity">
    <text evidence="1">Belongs to the vitamin uptake transporter (VUT/ECF) (TC 2.A.88) family. Q precursor transporter subfamily.</text>
</comment>
<feature type="transmembrane region" description="Helical" evidence="1">
    <location>
        <begin position="16"/>
        <end position="35"/>
    </location>
</feature>
<feature type="transmembrane region" description="Helical" evidence="1">
    <location>
        <begin position="162"/>
        <end position="186"/>
    </location>
</feature>
<feature type="transmembrane region" description="Helical" evidence="1">
    <location>
        <begin position="198"/>
        <end position="217"/>
    </location>
</feature>
<accession>A0A395LJD2</accession>
<dbReference type="PANTHER" id="PTHR34300">
    <property type="entry name" value="QUEUOSINE PRECURSOR TRANSPORTER-RELATED"/>
    <property type="match status" value="1"/>
</dbReference>
<proteinExistence type="inferred from homology"/>
<keyword evidence="1" id="KW-1003">Cell membrane</keyword>
<dbReference type="OrthoDB" id="7422621at2"/>
<sequence length="230" mass="24573">MDQTASAPPQAIPRPLFVYALLYGGMTVLAGVLGFKQIALPLGFTTLAVEAGILAFLMLVAISSTLAQLYGSGVANRLVLWGFAPLGLSILLIQLVLAFPPSPQMPAENLAAFETVLSQTGRIMIAGPIAYGVSLFLNVWLFERLRGSGEGHGERGGLWMMLRGGFASAISQAVDTLIFITVAFYGQFDIVPLLIGQAIAKVVLSFVFVPLIIWLLVRLAGDGRRDLLAR</sequence>
<dbReference type="GO" id="GO:0022857">
    <property type="term" value="F:transmembrane transporter activity"/>
    <property type="evidence" value="ECO:0007669"/>
    <property type="project" value="UniProtKB-UniRule"/>
</dbReference>
<dbReference type="Proteomes" id="UP000254101">
    <property type="component" value="Unassembled WGS sequence"/>
</dbReference>
<dbReference type="HAMAP" id="MF_02088">
    <property type="entry name" value="Q_prec_transport"/>
    <property type="match status" value="1"/>
</dbReference>
<dbReference type="AlphaFoldDB" id="A0A395LJD2"/>
<comment type="function">
    <text evidence="1">Involved in the import of queuosine (Q) precursors, required for Q precursor salvage.</text>
</comment>
<dbReference type="GO" id="GO:0005886">
    <property type="term" value="C:plasma membrane"/>
    <property type="evidence" value="ECO:0007669"/>
    <property type="project" value="UniProtKB-SubCell"/>
</dbReference>
<dbReference type="RefSeq" id="WP_115491304.1">
    <property type="nucleotide sequence ID" value="NZ_JACHWW010000001.1"/>
</dbReference>